<gene>
    <name evidence="5" type="ORF">A0128_21620</name>
</gene>
<dbReference type="PANTHER" id="PTHR12599">
    <property type="entry name" value="PTERIN-4-ALPHA-CARBINOLAMINE DEHYDRATASE"/>
    <property type="match status" value="1"/>
</dbReference>
<dbReference type="GO" id="GO:0008124">
    <property type="term" value="F:4-alpha-hydroxytetrahydrobiopterin dehydratase activity"/>
    <property type="evidence" value="ECO:0007669"/>
    <property type="project" value="UniProtKB-EC"/>
</dbReference>
<dbReference type="PANTHER" id="PTHR12599:SF0">
    <property type="entry name" value="PTERIN-4-ALPHA-CARBINOLAMINE DEHYDRATASE"/>
    <property type="match status" value="1"/>
</dbReference>
<evidence type="ECO:0000313" key="6">
    <source>
        <dbReference type="Proteomes" id="UP000094197"/>
    </source>
</evidence>
<dbReference type="InterPro" id="IPR036428">
    <property type="entry name" value="PCD_sf"/>
</dbReference>
<dbReference type="Gene3D" id="3.30.1360.20">
    <property type="entry name" value="Transcriptional coactivator/pterin dehydratase"/>
    <property type="match status" value="1"/>
</dbReference>
<accession>A0A1D7V424</accession>
<organism evidence="5 6">
    <name type="scientific">Leptospira tipperaryensis</name>
    <dbReference type="NCBI Taxonomy" id="2564040"/>
    <lineage>
        <taxon>Bacteria</taxon>
        <taxon>Pseudomonadati</taxon>
        <taxon>Spirochaetota</taxon>
        <taxon>Spirochaetia</taxon>
        <taxon>Leptospirales</taxon>
        <taxon>Leptospiraceae</taxon>
        <taxon>Leptospira</taxon>
    </lineage>
</organism>
<dbReference type="InterPro" id="IPR001533">
    <property type="entry name" value="Pterin_deHydtase"/>
</dbReference>
<name>A0A1D7V424_9LEPT</name>
<sequence length="97" mass="11155">MDPSELERIKKRIPSGWEIVSPEEIPVLEKTFHFTSYRSAVEFVNALAAIAEKMDHHPDLILRYNTVKVEVTTHSKKAITELDLSFVEKTEEVFLAL</sequence>
<dbReference type="EC" id="4.2.1.96" evidence="3"/>
<evidence type="ECO:0000313" key="5">
    <source>
        <dbReference type="EMBL" id="AOP36600.1"/>
    </source>
</evidence>
<dbReference type="SUPFAM" id="SSF55248">
    <property type="entry name" value="PCD-like"/>
    <property type="match status" value="1"/>
</dbReference>
<dbReference type="Pfam" id="PF01329">
    <property type="entry name" value="Pterin_4a"/>
    <property type="match status" value="1"/>
</dbReference>
<dbReference type="AlphaFoldDB" id="A0A1D7V424"/>
<comment type="similarity">
    <text evidence="2">Belongs to the pterin-4-alpha-carbinolamine dehydratase family.</text>
</comment>
<dbReference type="OrthoDB" id="9800108at2"/>
<dbReference type="Proteomes" id="UP000094197">
    <property type="component" value="Chromosome 2"/>
</dbReference>
<protein>
    <recommendedName>
        <fullName evidence="3">4a-hydroxytetrahydrobiopterin dehydratase</fullName>
        <ecNumber evidence="3">4.2.1.96</ecNumber>
    </recommendedName>
</protein>
<evidence type="ECO:0000256" key="2">
    <source>
        <dbReference type="ARBA" id="ARBA00006472"/>
    </source>
</evidence>
<reference evidence="5 6" key="1">
    <citation type="submission" date="2016-04" db="EMBL/GenBank/DDBJ databases">
        <title>Complete genome seqeunce of Leptospira alstonii serovar Room22.</title>
        <authorList>
            <person name="Nally J.E."/>
            <person name="Bayles D.O."/>
            <person name="Hurley D."/>
            <person name="Fanning S."/>
            <person name="McMahon B.J."/>
            <person name="Arent Z."/>
        </authorList>
    </citation>
    <scope>NUCLEOTIDE SEQUENCE [LARGE SCALE GENOMIC DNA]</scope>
    <source>
        <strain evidence="5 6">GWTS #1</strain>
    </source>
</reference>
<dbReference type="EMBL" id="CP015218">
    <property type="protein sequence ID" value="AOP36600.1"/>
    <property type="molecule type" value="Genomic_DNA"/>
</dbReference>
<dbReference type="RefSeq" id="WP_069609815.1">
    <property type="nucleotide sequence ID" value="NZ_CP015218.1"/>
</dbReference>
<dbReference type="KEGG" id="laj:A0128_21620"/>
<comment type="catalytic activity">
    <reaction evidence="1">
        <text>(4aS,6R)-4a-hydroxy-L-erythro-5,6,7,8-tetrahydrobiopterin = (6R)-L-erythro-6,7-dihydrobiopterin + H2O</text>
        <dbReference type="Rhea" id="RHEA:11920"/>
        <dbReference type="ChEBI" id="CHEBI:15377"/>
        <dbReference type="ChEBI" id="CHEBI:15642"/>
        <dbReference type="ChEBI" id="CHEBI:43120"/>
        <dbReference type="EC" id="4.2.1.96"/>
    </reaction>
</comment>
<evidence type="ECO:0000256" key="3">
    <source>
        <dbReference type="ARBA" id="ARBA00013252"/>
    </source>
</evidence>
<keyword evidence="6" id="KW-1185">Reference proteome</keyword>
<dbReference type="GO" id="GO:0006729">
    <property type="term" value="P:tetrahydrobiopterin biosynthetic process"/>
    <property type="evidence" value="ECO:0007669"/>
    <property type="project" value="InterPro"/>
</dbReference>
<proteinExistence type="inferred from homology"/>
<evidence type="ECO:0000256" key="1">
    <source>
        <dbReference type="ARBA" id="ARBA00001554"/>
    </source>
</evidence>
<evidence type="ECO:0000256" key="4">
    <source>
        <dbReference type="ARBA" id="ARBA00023239"/>
    </source>
</evidence>
<keyword evidence="4" id="KW-0456">Lyase</keyword>
<dbReference type="CDD" id="cd00488">
    <property type="entry name" value="PCD_DCoH"/>
    <property type="match status" value="1"/>
</dbReference>